<dbReference type="InterPro" id="IPR023214">
    <property type="entry name" value="HAD_sf"/>
</dbReference>
<comment type="similarity">
    <text evidence="2">Belongs to the pyrimidine 5'-nucleotidase family.</text>
</comment>
<evidence type="ECO:0000256" key="8">
    <source>
        <dbReference type="ARBA" id="ARBA00023080"/>
    </source>
</evidence>
<accession>A0ABR1BWY8</accession>
<comment type="catalytic activity">
    <reaction evidence="1">
        <text>a ribonucleoside 5'-phosphate + H2O = a ribonucleoside + phosphate</text>
        <dbReference type="Rhea" id="RHEA:12484"/>
        <dbReference type="ChEBI" id="CHEBI:15377"/>
        <dbReference type="ChEBI" id="CHEBI:18254"/>
        <dbReference type="ChEBI" id="CHEBI:43474"/>
        <dbReference type="ChEBI" id="CHEBI:58043"/>
        <dbReference type="EC" id="3.1.3.5"/>
    </reaction>
</comment>
<sequence>MLHANEIRNLVRCSRLIWRREVRQFLELLERSSIPLVIFSAGVTNIINEAIGQLIGHIPTNIAVAANVMYFSKDGYVSGFTNPPLHSLCKNVSRLRELIDDLDEKYADRTNILVVGDSDSDASMVDEWEEKRLLKVGLQAQERPPLKSFDIVVKGSDCSRLTDIITARCNTNTTSFLFAVSCSSGAYLVNGQPRTRSGRPRMRAWTRLRSDLVTRKKLLTTKPREISISRRVLASLPTAQQLQVIEMPTAVTFPLPVVEEHRRTVPEQNFDVIFNRPHIMMRDRESVERKLRTMIGDGKQKLMIISDFDYTLSRFEDPGGGRCWTTHGVFDNCTKQYDPELANKFEHLKEKYFPIEFDPKLSLEQKIPYMEEWWKASHGHIVSAKFDKSTIESFVRNSKIVLRDQAEAMMQRLDQLGIPLVVFSAGIGNIIEIFLQQKLGHMPPNVHIISNMMNFNENGIVVSFSQPLIHTFCKNSSVIRKEAEFFHEFRGRNNVILLGDSMGDIHMDVGVEKNGATLKIGFLNSDVDNLLEHYLDVYDVVLVRDQSMQIPDAIVQMIAGDYLKCS</sequence>
<keyword evidence="5" id="KW-0547">Nucleotide-binding</keyword>
<evidence type="ECO:0000256" key="1">
    <source>
        <dbReference type="ARBA" id="ARBA00000815"/>
    </source>
</evidence>
<dbReference type="NCBIfam" id="TIGR01544">
    <property type="entry name" value="HAD-SF-IE"/>
    <property type="match status" value="1"/>
</dbReference>
<keyword evidence="7" id="KW-0460">Magnesium</keyword>
<evidence type="ECO:0000256" key="3">
    <source>
        <dbReference type="ARBA" id="ARBA00012643"/>
    </source>
</evidence>
<comment type="caution">
    <text evidence="9">The sequence shown here is derived from an EMBL/GenBank/DDBJ whole genome shotgun (WGS) entry which is preliminary data.</text>
</comment>
<evidence type="ECO:0000256" key="2">
    <source>
        <dbReference type="ARBA" id="ARBA00008389"/>
    </source>
</evidence>
<evidence type="ECO:0000256" key="5">
    <source>
        <dbReference type="ARBA" id="ARBA00022741"/>
    </source>
</evidence>
<dbReference type="EMBL" id="JAVFWL010000001">
    <property type="protein sequence ID" value="KAK6729908.1"/>
    <property type="molecule type" value="Genomic_DNA"/>
</dbReference>
<evidence type="ECO:0000256" key="4">
    <source>
        <dbReference type="ARBA" id="ARBA00022723"/>
    </source>
</evidence>
<protein>
    <recommendedName>
        <fullName evidence="3">5'-nucleotidase</fullName>
        <ecNumber evidence="3">3.1.3.5</ecNumber>
    </recommendedName>
</protein>
<organism evidence="9 10">
    <name type="scientific">Necator americanus</name>
    <name type="common">Human hookworm</name>
    <dbReference type="NCBI Taxonomy" id="51031"/>
    <lineage>
        <taxon>Eukaryota</taxon>
        <taxon>Metazoa</taxon>
        <taxon>Ecdysozoa</taxon>
        <taxon>Nematoda</taxon>
        <taxon>Chromadorea</taxon>
        <taxon>Rhabditida</taxon>
        <taxon>Rhabditina</taxon>
        <taxon>Rhabditomorpha</taxon>
        <taxon>Strongyloidea</taxon>
        <taxon>Ancylostomatidae</taxon>
        <taxon>Bunostominae</taxon>
        <taxon>Necator</taxon>
    </lineage>
</organism>
<evidence type="ECO:0000256" key="6">
    <source>
        <dbReference type="ARBA" id="ARBA00022801"/>
    </source>
</evidence>
<dbReference type="PANTHER" id="PTHR13045:SF0">
    <property type="entry name" value="7-METHYLGUANOSINE PHOSPHATE-SPECIFIC 5'-NUCLEOTIDASE"/>
    <property type="match status" value="1"/>
</dbReference>
<dbReference type="PANTHER" id="PTHR13045">
    <property type="entry name" value="5'-NUCLEOTIDASE"/>
    <property type="match status" value="1"/>
</dbReference>
<proteinExistence type="inferred from homology"/>
<dbReference type="Gene3D" id="1.10.150.340">
    <property type="entry name" value="Pyrimidine 5'-nucleotidase (UMPH-1), N-terminal domain"/>
    <property type="match status" value="1"/>
</dbReference>
<keyword evidence="6" id="KW-0378">Hydrolase</keyword>
<dbReference type="Proteomes" id="UP001303046">
    <property type="component" value="Unassembled WGS sequence"/>
</dbReference>
<dbReference type="SFLD" id="SFLDS00003">
    <property type="entry name" value="Haloacid_Dehalogenase"/>
    <property type="match status" value="1"/>
</dbReference>
<evidence type="ECO:0000256" key="7">
    <source>
        <dbReference type="ARBA" id="ARBA00022842"/>
    </source>
</evidence>
<dbReference type="InterPro" id="IPR006434">
    <property type="entry name" value="Pyrimidine_nucleotidase_eu"/>
</dbReference>
<keyword evidence="4" id="KW-0479">Metal-binding</keyword>
<dbReference type="EC" id="3.1.3.5" evidence="3"/>
<keyword evidence="10" id="KW-1185">Reference proteome</keyword>
<name>A0ABR1BWY8_NECAM</name>
<gene>
    <name evidence="9" type="primary">Necator_chrI.g2894</name>
    <name evidence="9" type="ORF">RB195_006765</name>
</gene>
<dbReference type="SFLD" id="SFLDG01128">
    <property type="entry name" value="C1.4:_5'-Nucleotidase_Like"/>
    <property type="match status" value="1"/>
</dbReference>
<dbReference type="Gene3D" id="3.40.50.1000">
    <property type="entry name" value="HAD superfamily/HAD-like"/>
    <property type="match status" value="2"/>
</dbReference>
<evidence type="ECO:0000313" key="10">
    <source>
        <dbReference type="Proteomes" id="UP001303046"/>
    </source>
</evidence>
<evidence type="ECO:0000313" key="9">
    <source>
        <dbReference type="EMBL" id="KAK6729908.1"/>
    </source>
</evidence>
<reference evidence="9 10" key="1">
    <citation type="submission" date="2023-08" db="EMBL/GenBank/DDBJ databases">
        <title>A Necator americanus chromosomal reference genome.</title>
        <authorList>
            <person name="Ilik V."/>
            <person name="Petrzelkova K.J."/>
            <person name="Pardy F."/>
            <person name="Fuh T."/>
            <person name="Niatou-Singa F.S."/>
            <person name="Gouil Q."/>
            <person name="Baker L."/>
            <person name="Ritchie M.E."/>
            <person name="Jex A.R."/>
            <person name="Gazzola D."/>
            <person name="Li H."/>
            <person name="Toshio Fujiwara R."/>
            <person name="Zhan B."/>
            <person name="Aroian R.V."/>
            <person name="Pafco B."/>
            <person name="Schwarz E.M."/>
        </authorList>
    </citation>
    <scope>NUCLEOTIDE SEQUENCE [LARGE SCALE GENOMIC DNA]</scope>
    <source>
        <strain evidence="9 10">Aroian</strain>
        <tissue evidence="9">Whole animal</tissue>
    </source>
</reference>
<dbReference type="Pfam" id="PF05822">
    <property type="entry name" value="UMPH-1"/>
    <property type="match status" value="2"/>
</dbReference>
<keyword evidence="8" id="KW-0546">Nucleotide metabolism</keyword>
<dbReference type="InterPro" id="IPR036412">
    <property type="entry name" value="HAD-like_sf"/>
</dbReference>
<dbReference type="SUPFAM" id="SSF56784">
    <property type="entry name" value="HAD-like"/>
    <property type="match status" value="2"/>
</dbReference>